<dbReference type="Pfam" id="PF14223">
    <property type="entry name" value="Retrotran_gag_2"/>
    <property type="match status" value="1"/>
</dbReference>
<dbReference type="InterPro" id="IPR057670">
    <property type="entry name" value="SH3_retrovirus"/>
</dbReference>
<evidence type="ECO:0000256" key="6">
    <source>
        <dbReference type="ARBA" id="ARBA00022750"/>
    </source>
</evidence>
<keyword evidence="18" id="KW-1185">Reference proteome</keyword>
<evidence type="ECO:0000256" key="1">
    <source>
        <dbReference type="ARBA" id="ARBA00004141"/>
    </source>
</evidence>
<dbReference type="PROSITE" id="PS50994">
    <property type="entry name" value="INTEGRASE"/>
    <property type="match status" value="1"/>
</dbReference>
<dbReference type="GO" id="GO:0006508">
    <property type="term" value="P:proteolysis"/>
    <property type="evidence" value="ECO:0007669"/>
    <property type="project" value="UniProtKB-KW"/>
</dbReference>
<dbReference type="InterPro" id="IPR013103">
    <property type="entry name" value="RVT_2"/>
</dbReference>
<evidence type="ECO:0000256" key="8">
    <source>
        <dbReference type="ARBA" id="ARBA00022821"/>
    </source>
</evidence>
<dbReference type="Pfam" id="PF00098">
    <property type="entry name" value="zf-CCHC"/>
    <property type="match status" value="1"/>
</dbReference>
<dbReference type="SUPFAM" id="SSF53098">
    <property type="entry name" value="Ribonuclease H-like"/>
    <property type="match status" value="1"/>
</dbReference>
<evidence type="ECO:0000256" key="7">
    <source>
        <dbReference type="ARBA" id="ARBA00022801"/>
    </source>
</evidence>
<comment type="caution">
    <text evidence="17">The sequence shown here is derived from an EMBL/GenBank/DDBJ whole genome shotgun (WGS) entry which is preliminary data.</text>
</comment>
<dbReference type="InterPro" id="IPR039537">
    <property type="entry name" value="Retrotran_Ty1/copia-like"/>
</dbReference>
<dbReference type="GO" id="GO:0016020">
    <property type="term" value="C:membrane"/>
    <property type="evidence" value="ECO:0007669"/>
    <property type="project" value="UniProtKB-SubCell"/>
</dbReference>
<evidence type="ECO:0000259" key="16">
    <source>
        <dbReference type="PROSITE" id="PS50994"/>
    </source>
</evidence>
<dbReference type="SUPFAM" id="SSF56672">
    <property type="entry name" value="DNA/RNA polymerases"/>
    <property type="match status" value="1"/>
</dbReference>
<keyword evidence="5" id="KW-0479">Metal-binding</keyword>
<protein>
    <recommendedName>
        <fullName evidence="19">Integrase catalytic domain-containing protein</fullName>
    </recommendedName>
</protein>
<evidence type="ECO:0000256" key="10">
    <source>
        <dbReference type="ARBA" id="ARBA00023136"/>
    </source>
</evidence>
<gene>
    <name evidence="17" type="ORF">F3Y22_tig00002793pilonHSYRG00074</name>
</gene>
<dbReference type="PROSITE" id="PS50158">
    <property type="entry name" value="ZF_CCHC"/>
    <property type="match status" value="1"/>
</dbReference>
<dbReference type="AlphaFoldDB" id="A0A6A3CSP3"/>
<dbReference type="EMBL" id="VEPZ02000193">
    <property type="protein sequence ID" value="KAE8731597.1"/>
    <property type="molecule type" value="Genomic_DNA"/>
</dbReference>
<dbReference type="GO" id="GO:0008270">
    <property type="term" value="F:zinc ion binding"/>
    <property type="evidence" value="ECO:0007669"/>
    <property type="project" value="UniProtKB-KW"/>
</dbReference>
<dbReference type="InterPro" id="IPR043502">
    <property type="entry name" value="DNA/RNA_pol_sf"/>
</dbReference>
<name>A0A6A3CSP3_HIBSY</name>
<dbReference type="GO" id="GO:0004190">
    <property type="term" value="F:aspartic-type endopeptidase activity"/>
    <property type="evidence" value="ECO:0007669"/>
    <property type="project" value="UniProtKB-KW"/>
</dbReference>
<dbReference type="GO" id="GO:0003676">
    <property type="term" value="F:nucleic acid binding"/>
    <property type="evidence" value="ECO:0007669"/>
    <property type="project" value="InterPro"/>
</dbReference>
<dbReference type="InterPro" id="IPR001584">
    <property type="entry name" value="Integrase_cat-core"/>
</dbReference>
<evidence type="ECO:0000256" key="13">
    <source>
        <dbReference type="SAM" id="MobiDB-lite"/>
    </source>
</evidence>
<evidence type="ECO:0000259" key="15">
    <source>
        <dbReference type="PROSITE" id="PS50158"/>
    </source>
</evidence>
<dbReference type="InterPro" id="IPR001878">
    <property type="entry name" value="Znf_CCHC"/>
</dbReference>
<dbReference type="InterPro" id="IPR036875">
    <property type="entry name" value="Znf_CCHC_sf"/>
</dbReference>
<evidence type="ECO:0000313" key="18">
    <source>
        <dbReference type="Proteomes" id="UP000436088"/>
    </source>
</evidence>
<keyword evidence="3" id="KW-0645">Protease</keyword>
<dbReference type="Pfam" id="PF07727">
    <property type="entry name" value="RVT_2"/>
    <property type="match status" value="1"/>
</dbReference>
<dbReference type="CDD" id="cd09272">
    <property type="entry name" value="RNase_HI_RT_Ty1"/>
    <property type="match status" value="1"/>
</dbReference>
<sequence>MTTKFDIEKFNGRNFSLWKLKMKDILRKDDCLATIRERPVDFTDDNKWIEMDGNAMTNFHLALADEVLSSIEEKKTAKEICDHLTKLYEATSLHNKIFLKRKLYTLRMPESTSVTEHLNTLNTLFSQLTSLSCKIREQERAELLLQSLPDSYDQLIINLTNSNVTSLVFDDVATSILQEENRCKNKEDRQVNLQQAEALTTMRGRSTERDQSSSHKHGRSKSRSKKNLKCYHCGKKGHLKKDCWSLNKNSNPQGNTVNTSDDGDALCCEASTTVEGGSVYSCNDHALEIIGVGTIKLKMYDGTIKVVRDVRHVKGLKKNLLSYRLLDNNASKIEARKGIMKLFRGALVVLKGEKIAANLYMLKGETLVEAEAYVASCSSDSVSLPLCEHCITSKQHRLKFKTSNSRGKSILELVHSDVWQAPVTSLGGAKYFVSFIDDYSRRCWVHPIKKKSEVFSTFKNFKVRVELDSENKIKCFRTDNGGEYTSEEFDDFCRKEGIKRQFTVANTLQQNRVVERMNRTLLERTRAMLRDTCLEKSFWAEAVNTTCYLVNRAPLTAIELKTPMEMWTGKPADYSNLHIFGSIVYVMYNSQEISKLDSKSRKCKFLGYTDGVKGYRLWDPTARKVIISRDVIFVEDKLQRKEDDDSAEKSETTQIHVEKEFEEGDSSEAEPTHDEQEPESSEAPTTRQSDRVRRRPNWHSDYIIEGNIAYCLLTEDGEPSTYQEAINSSDASLWMMAMQEEIEALHKNNTWDLVPLPQGRKPIGNKWVFKIKRNGDDQVERYRARLVVKGYAQKEGIDFNEIFSPVVRLTTVRVVLAMCATFNLHLEQLDVKTTFLHGNLEEDIYMLQPEGFEEDKKKNLVCRLNKSLYGLKQATRCWYKRFDSFIMCLGYNRLNADPCAYFKRSGDNDFVILMLYVDDMLVAGPNKDHIEELKAQLAREFEMKDLGSANKILGMQIHRDRSNRKIWLSQKIYLKKILSLFSMQDCKPISTPLPINFKLSSSMSPSSEEEMMEMSRVPYASAVGNSDYAGDLDKSKSTTGYVFKVAGGAVSWVSKLQSIVATSTTEAEYVAATQASKEAIWLKDLLEELGHNQEYVSLFCDSQSALHLARNPAFHSRTKNIRVHYHFIREKVKEGTIDMQKIHTKDNIADFMTKAINADKFTWCRSSCGLSETMALLSVAALIVILLVGTKLQVIITKMALRIQDRGEVVRGVPVVEPGDDLFWFNRPRLLLFLINFIIFQVLFATVTIAHFVCQPHPEDARQRTKRRLRPLHGSFSY</sequence>
<dbReference type="GO" id="GO:0006952">
    <property type="term" value="P:defense response"/>
    <property type="evidence" value="ECO:0007669"/>
    <property type="project" value="UniProtKB-KW"/>
</dbReference>
<keyword evidence="11" id="KW-0568">Pathogenesis-related protein</keyword>
<dbReference type="Gene3D" id="3.30.420.10">
    <property type="entry name" value="Ribonuclease H-like superfamily/Ribonuclease H"/>
    <property type="match status" value="1"/>
</dbReference>
<evidence type="ECO:0000256" key="4">
    <source>
        <dbReference type="ARBA" id="ARBA00022692"/>
    </source>
</evidence>
<dbReference type="SUPFAM" id="SSF57756">
    <property type="entry name" value="Retrovirus zinc finger-like domains"/>
    <property type="match status" value="1"/>
</dbReference>
<dbReference type="Pfam" id="PF00665">
    <property type="entry name" value="rve"/>
    <property type="match status" value="1"/>
</dbReference>
<dbReference type="Proteomes" id="UP000436088">
    <property type="component" value="Unassembled WGS sequence"/>
</dbReference>
<evidence type="ECO:0000256" key="3">
    <source>
        <dbReference type="ARBA" id="ARBA00022670"/>
    </source>
</evidence>
<feature type="transmembrane region" description="Helical" evidence="14">
    <location>
        <begin position="1230"/>
        <end position="1253"/>
    </location>
</feature>
<evidence type="ECO:0000256" key="14">
    <source>
        <dbReference type="SAM" id="Phobius"/>
    </source>
</evidence>
<keyword evidence="6" id="KW-0064">Aspartyl protease</keyword>
<dbReference type="Pfam" id="PF22936">
    <property type="entry name" value="Pol_BBD"/>
    <property type="match status" value="1"/>
</dbReference>
<reference evidence="17" key="1">
    <citation type="submission" date="2019-09" db="EMBL/GenBank/DDBJ databases">
        <title>Draft genome information of white flower Hibiscus syriacus.</title>
        <authorList>
            <person name="Kim Y.-M."/>
        </authorList>
    </citation>
    <scope>NUCLEOTIDE SEQUENCE [LARGE SCALE GENOMIC DNA]</scope>
    <source>
        <strain evidence="17">YM2019G1</strain>
    </source>
</reference>
<keyword evidence="10 14" id="KW-0472">Membrane</keyword>
<dbReference type="InterPro" id="IPR036397">
    <property type="entry name" value="RNaseH_sf"/>
</dbReference>
<feature type="region of interest" description="Disordered" evidence="13">
    <location>
        <begin position="639"/>
        <end position="694"/>
    </location>
</feature>
<dbReference type="Pfam" id="PF25597">
    <property type="entry name" value="SH3_retrovirus"/>
    <property type="match status" value="1"/>
</dbReference>
<dbReference type="Gene3D" id="4.10.60.10">
    <property type="entry name" value="Zinc finger, CCHC-type"/>
    <property type="match status" value="1"/>
</dbReference>
<keyword evidence="12" id="KW-0862">Zinc</keyword>
<evidence type="ECO:0000313" key="17">
    <source>
        <dbReference type="EMBL" id="KAE8731597.1"/>
    </source>
</evidence>
<evidence type="ECO:0000256" key="2">
    <source>
        <dbReference type="ARBA" id="ARBA00006574"/>
    </source>
</evidence>
<accession>A0A6A3CSP3</accession>
<dbReference type="PANTHER" id="PTHR42648">
    <property type="entry name" value="TRANSPOSASE, PUTATIVE-RELATED"/>
    <property type="match status" value="1"/>
</dbReference>
<dbReference type="GO" id="GO:0015074">
    <property type="term" value="P:DNA integration"/>
    <property type="evidence" value="ECO:0007669"/>
    <property type="project" value="InterPro"/>
</dbReference>
<dbReference type="PANTHER" id="PTHR42648:SF28">
    <property type="entry name" value="TRANSPOSON-ENCODED PROTEIN WITH RIBONUCLEASE H-LIKE AND RETROVIRUS ZINC FINGER-LIKE DOMAINS"/>
    <property type="match status" value="1"/>
</dbReference>
<feature type="domain" description="CCHC-type" evidence="15">
    <location>
        <begin position="229"/>
        <end position="243"/>
    </location>
</feature>
<feature type="compositionally biased region" description="Basic and acidic residues" evidence="13">
    <location>
        <begin position="639"/>
        <end position="659"/>
    </location>
</feature>
<feature type="region of interest" description="Disordered" evidence="13">
    <location>
        <begin position="196"/>
        <end position="226"/>
    </location>
</feature>
<keyword evidence="12" id="KW-0863">Zinc-finger</keyword>
<dbReference type="InterPro" id="IPR012337">
    <property type="entry name" value="RNaseH-like_sf"/>
</dbReference>
<evidence type="ECO:0000256" key="11">
    <source>
        <dbReference type="ARBA" id="ARBA00023265"/>
    </source>
</evidence>
<dbReference type="InterPro" id="IPR004326">
    <property type="entry name" value="Mlo"/>
</dbReference>
<feature type="transmembrane region" description="Helical" evidence="14">
    <location>
        <begin position="1174"/>
        <end position="1196"/>
    </location>
</feature>
<feature type="domain" description="Integrase catalytic" evidence="16">
    <location>
        <begin position="411"/>
        <end position="571"/>
    </location>
</feature>
<evidence type="ECO:0000256" key="9">
    <source>
        <dbReference type="ARBA" id="ARBA00022989"/>
    </source>
</evidence>
<keyword evidence="8" id="KW-0611">Plant defense</keyword>
<dbReference type="Pfam" id="PF03094">
    <property type="entry name" value="Mlo"/>
    <property type="match status" value="1"/>
</dbReference>
<keyword evidence="4 14" id="KW-0812">Transmembrane</keyword>
<feature type="compositionally biased region" description="Basic residues" evidence="13">
    <location>
        <begin position="214"/>
        <end position="226"/>
    </location>
</feature>
<proteinExistence type="inferred from homology"/>
<comment type="similarity">
    <text evidence="2">Belongs to the MLO family.</text>
</comment>
<comment type="subcellular location">
    <subcellularLocation>
        <location evidence="1">Membrane</location>
        <topology evidence="1">Multi-pass membrane protein</topology>
    </subcellularLocation>
</comment>
<evidence type="ECO:0008006" key="19">
    <source>
        <dbReference type="Google" id="ProtNLM"/>
    </source>
</evidence>
<evidence type="ECO:0000256" key="12">
    <source>
        <dbReference type="PROSITE-ProRule" id="PRU00047"/>
    </source>
</evidence>
<organism evidence="17 18">
    <name type="scientific">Hibiscus syriacus</name>
    <name type="common">Rose of Sharon</name>
    <dbReference type="NCBI Taxonomy" id="106335"/>
    <lineage>
        <taxon>Eukaryota</taxon>
        <taxon>Viridiplantae</taxon>
        <taxon>Streptophyta</taxon>
        <taxon>Embryophyta</taxon>
        <taxon>Tracheophyta</taxon>
        <taxon>Spermatophyta</taxon>
        <taxon>Magnoliopsida</taxon>
        <taxon>eudicotyledons</taxon>
        <taxon>Gunneridae</taxon>
        <taxon>Pentapetalae</taxon>
        <taxon>rosids</taxon>
        <taxon>malvids</taxon>
        <taxon>Malvales</taxon>
        <taxon>Malvaceae</taxon>
        <taxon>Malvoideae</taxon>
        <taxon>Hibiscus</taxon>
    </lineage>
</organism>
<keyword evidence="9 14" id="KW-1133">Transmembrane helix</keyword>
<keyword evidence="7" id="KW-0378">Hydrolase</keyword>
<dbReference type="InterPro" id="IPR054722">
    <property type="entry name" value="PolX-like_BBD"/>
</dbReference>
<evidence type="ECO:0000256" key="5">
    <source>
        <dbReference type="ARBA" id="ARBA00022723"/>
    </source>
</evidence>
<dbReference type="SMART" id="SM00343">
    <property type="entry name" value="ZnF_C2HC"/>
    <property type="match status" value="1"/>
</dbReference>